<dbReference type="InParanoid" id="A0A7M7NSN4"/>
<evidence type="ECO:0000259" key="3">
    <source>
        <dbReference type="PROSITE" id="PS50026"/>
    </source>
</evidence>
<dbReference type="Gene3D" id="2.10.25.10">
    <property type="entry name" value="Laminin"/>
    <property type="match status" value="1"/>
</dbReference>
<dbReference type="InterPro" id="IPR050778">
    <property type="entry name" value="Cueball_EGF_LRP_Nidogen"/>
</dbReference>
<dbReference type="Gene3D" id="2.120.10.30">
    <property type="entry name" value="TolB, C-terminal domain"/>
    <property type="match status" value="1"/>
</dbReference>
<dbReference type="InterPro" id="IPR000033">
    <property type="entry name" value="LDLR_classB_rpt"/>
</dbReference>
<comment type="caution">
    <text evidence="1">Lacks conserved residue(s) required for the propagation of feature annotation.</text>
</comment>
<feature type="repeat" description="LDL-receptor class B" evidence="2">
    <location>
        <begin position="85"/>
        <end position="127"/>
    </location>
</feature>
<dbReference type="PROSITE" id="PS01186">
    <property type="entry name" value="EGF_2"/>
    <property type="match status" value="1"/>
</dbReference>
<dbReference type="PROSITE" id="PS51120">
    <property type="entry name" value="LDLRB"/>
    <property type="match status" value="1"/>
</dbReference>
<dbReference type="PANTHER" id="PTHR46513">
    <property type="entry name" value="VITELLOGENIN RECEPTOR-LIKE PROTEIN-RELATED-RELATED"/>
    <property type="match status" value="1"/>
</dbReference>
<evidence type="ECO:0000256" key="2">
    <source>
        <dbReference type="PROSITE-ProRule" id="PRU00461"/>
    </source>
</evidence>
<dbReference type="OMA" id="WNYISES"/>
<name>A0A7M7NSN4_STRPU</name>
<reference evidence="5" key="1">
    <citation type="submission" date="2015-02" db="EMBL/GenBank/DDBJ databases">
        <title>Genome sequencing for Strongylocentrotus purpuratus.</title>
        <authorList>
            <person name="Murali S."/>
            <person name="Liu Y."/>
            <person name="Vee V."/>
            <person name="English A."/>
            <person name="Wang M."/>
            <person name="Skinner E."/>
            <person name="Han Y."/>
            <person name="Muzny D.M."/>
            <person name="Worley K.C."/>
            <person name="Gibbs R.A."/>
        </authorList>
    </citation>
    <scope>NUCLEOTIDE SEQUENCE</scope>
</reference>
<dbReference type="PROSITE" id="PS50026">
    <property type="entry name" value="EGF_3"/>
    <property type="match status" value="1"/>
</dbReference>
<dbReference type="SUPFAM" id="SSF63825">
    <property type="entry name" value="YWTD domain"/>
    <property type="match status" value="1"/>
</dbReference>
<dbReference type="Proteomes" id="UP000007110">
    <property type="component" value="Unassembled WGS sequence"/>
</dbReference>
<dbReference type="PROSITE" id="PS00022">
    <property type="entry name" value="EGF_1"/>
    <property type="match status" value="1"/>
</dbReference>
<keyword evidence="1" id="KW-1015">Disulfide bond</keyword>
<keyword evidence="1" id="KW-0245">EGF-like domain</keyword>
<dbReference type="RefSeq" id="XP_030840890.1">
    <property type="nucleotide sequence ID" value="XM_030985030.1"/>
</dbReference>
<dbReference type="InterPro" id="IPR011042">
    <property type="entry name" value="6-blade_b-propeller_TolB-like"/>
</dbReference>
<dbReference type="SUPFAM" id="SSF57196">
    <property type="entry name" value="EGF/Laminin"/>
    <property type="match status" value="1"/>
</dbReference>
<keyword evidence="5" id="KW-1185">Reference proteome</keyword>
<evidence type="ECO:0000313" key="4">
    <source>
        <dbReference type="EnsemblMetazoa" id="XP_030840890"/>
    </source>
</evidence>
<reference evidence="4" key="2">
    <citation type="submission" date="2021-01" db="UniProtKB">
        <authorList>
            <consortium name="EnsemblMetazoa"/>
        </authorList>
    </citation>
    <scope>IDENTIFICATION</scope>
</reference>
<accession>A0A7M7NSN4</accession>
<feature type="domain" description="EGF-like" evidence="3">
    <location>
        <begin position="1"/>
        <end position="29"/>
    </location>
</feature>
<dbReference type="PANTHER" id="PTHR46513:SF13">
    <property type="entry name" value="EGF-LIKE DOMAIN-CONTAINING PROTEIN"/>
    <property type="match status" value="1"/>
</dbReference>
<organism evidence="4 5">
    <name type="scientific">Strongylocentrotus purpuratus</name>
    <name type="common">Purple sea urchin</name>
    <dbReference type="NCBI Taxonomy" id="7668"/>
    <lineage>
        <taxon>Eukaryota</taxon>
        <taxon>Metazoa</taxon>
        <taxon>Echinodermata</taxon>
        <taxon>Eleutherozoa</taxon>
        <taxon>Echinozoa</taxon>
        <taxon>Echinoidea</taxon>
        <taxon>Euechinoidea</taxon>
        <taxon>Echinacea</taxon>
        <taxon>Camarodonta</taxon>
        <taxon>Echinidea</taxon>
        <taxon>Strongylocentrotidae</taxon>
        <taxon>Strongylocentrotus</taxon>
    </lineage>
</organism>
<dbReference type="OrthoDB" id="65481at2759"/>
<dbReference type="EnsemblMetazoa" id="XM_030985030">
    <property type="protein sequence ID" value="XP_030840890"/>
    <property type="gene ID" value="LOC115923747"/>
</dbReference>
<evidence type="ECO:0000256" key="1">
    <source>
        <dbReference type="PROSITE-ProRule" id="PRU00076"/>
    </source>
</evidence>
<dbReference type="AlphaFoldDB" id="A0A7M7NSN4"/>
<dbReference type="CDD" id="cd00054">
    <property type="entry name" value="EGF_CA"/>
    <property type="match status" value="1"/>
</dbReference>
<dbReference type="InterPro" id="IPR000742">
    <property type="entry name" value="EGF"/>
</dbReference>
<dbReference type="KEGG" id="spu:115923747"/>
<proteinExistence type="predicted"/>
<sequence length="310" mass="34670">MCLNGGECLKTAAGHQCDCSFGYTGVNCAIAGDDDAVTGEDKIFLTDITARKVYVAVLGIYTFTALNEDDDPIEAWDIAFDETKQKLYWTNKTDNKIYRGNWDMTERIPVSHGNYSDPTSISIDESRGQIYCAYLGDQVITRIDLDDPDSEINLFGQLTRPSAVELDETNGYLYFTQTGRVYRWNYISESNYDKLYSNYPDVNDIDAIAIEVPANRLSVCDYGNAKVITMDLNGNDPKEVAILSDYKISDILLYKGAYYMSHSGAEDGQMTLLKYALDSESLLNVFNDSDHLFGDVKKIQVANVAMLSLN</sequence>
<protein>
    <recommendedName>
        <fullName evidence="3">EGF-like domain-containing protein</fullName>
    </recommendedName>
</protein>
<feature type="disulfide bond" evidence="1">
    <location>
        <begin position="19"/>
        <end position="28"/>
    </location>
</feature>
<evidence type="ECO:0000313" key="5">
    <source>
        <dbReference type="Proteomes" id="UP000007110"/>
    </source>
</evidence>
<dbReference type="GeneID" id="115923747"/>